<dbReference type="GO" id="GO:0004497">
    <property type="term" value="F:monooxygenase activity"/>
    <property type="evidence" value="ECO:0007669"/>
    <property type="project" value="InterPro"/>
</dbReference>
<dbReference type="Proteomes" id="UP000027195">
    <property type="component" value="Unassembled WGS sequence"/>
</dbReference>
<organism evidence="2 3">
    <name type="scientific">Botryobasidium botryosum (strain FD-172 SS1)</name>
    <dbReference type="NCBI Taxonomy" id="930990"/>
    <lineage>
        <taxon>Eukaryota</taxon>
        <taxon>Fungi</taxon>
        <taxon>Dikarya</taxon>
        <taxon>Basidiomycota</taxon>
        <taxon>Agaricomycotina</taxon>
        <taxon>Agaricomycetes</taxon>
        <taxon>Cantharellales</taxon>
        <taxon>Botryobasidiaceae</taxon>
        <taxon>Botryobasidium</taxon>
    </lineage>
</organism>
<evidence type="ECO:0000313" key="3">
    <source>
        <dbReference type="Proteomes" id="UP000027195"/>
    </source>
</evidence>
<dbReference type="GO" id="GO:0016705">
    <property type="term" value="F:oxidoreductase activity, acting on paired donors, with incorporation or reduction of molecular oxygen"/>
    <property type="evidence" value="ECO:0007669"/>
    <property type="project" value="InterPro"/>
</dbReference>
<protein>
    <submittedName>
        <fullName evidence="2">Uncharacterized protein</fullName>
    </submittedName>
</protein>
<evidence type="ECO:0000256" key="1">
    <source>
        <dbReference type="SAM" id="SignalP"/>
    </source>
</evidence>
<dbReference type="InterPro" id="IPR036396">
    <property type="entry name" value="Cyt_P450_sf"/>
</dbReference>
<dbReference type="InParanoid" id="A0A067N2T9"/>
<dbReference type="Gene3D" id="1.10.630.10">
    <property type="entry name" value="Cytochrome P450"/>
    <property type="match status" value="1"/>
</dbReference>
<name>A0A067N2T9_BOTB1</name>
<dbReference type="SUPFAM" id="SSF48264">
    <property type="entry name" value="Cytochrome P450"/>
    <property type="match status" value="1"/>
</dbReference>
<sequence>MSALCMALGGLVAVFLIHRWQSSRGLPPLPPGPEPLPIVGNVYRYPRNNELTAFSEWRKIYGISSLAPCRFPSHKLTSA</sequence>
<reference evidence="3" key="1">
    <citation type="journal article" date="2014" name="Proc. Natl. Acad. Sci. U.S.A.">
        <title>Extensive sampling of basidiomycete genomes demonstrates inadequacy of the white-rot/brown-rot paradigm for wood decay fungi.</title>
        <authorList>
            <person name="Riley R."/>
            <person name="Salamov A.A."/>
            <person name="Brown D.W."/>
            <person name="Nagy L.G."/>
            <person name="Floudas D."/>
            <person name="Held B.W."/>
            <person name="Levasseur A."/>
            <person name="Lombard V."/>
            <person name="Morin E."/>
            <person name="Otillar R."/>
            <person name="Lindquist E.A."/>
            <person name="Sun H."/>
            <person name="LaButti K.M."/>
            <person name="Schmutz J."/>
            <person name="Jabbour D."/>
            <person name="Luo H."/>
            <person name="Baker S.E."/>
            <person name="Pisabarro A.G."/>
            <person name="Walton J.D."/>
            <person name="Blanchette R.A."/>
            <person name="Henrissat B."/>
            <person name="Martin F."/>
            <person name="Cullen D."/>
            <person name="Hibbett D.S."/>
            <person name="Grigoriev I.V."/>
        </authorList>
    </citation>
    <scope>NUCLEOTIDE SEQUENCE [LARGE SCALE GENOMIC DNA]</scope>
    <source>
        <strain evidence="3">FD-172 SS1</strain>
    </source>
</reference>
<dbReference type="AlphaFoldDB" id="A0A067N2T9"/>
<dbReference type="GO" id="GO:0020037">
    <property type="term" value="F:heme binding"/>
    <property type="evidence" value="ECO:0007669"/>
    <property type="project" value="InterPro"/>
</dbReference>
<proteinExistence type="predicted"/>
<dbReference type="GO" id="GO:0005506">
    <property type="term" value="F:iron ion binding"/>
    <property type="evidence" value="ECO:0007669"/>
    <property type="project" value="InterPro"/>
</dbReference>
<keyword evidence="1" id="KW-0732">Signal</keyword>
<evidence type="ECO:0000313" key="2">
    <source>
        <dbReference type="EMBL" id="KDQ21270.1"/>
    </source>
</evidence>
<feature type="chain" id="PRO_5001641838" evidence="1">
    <location>
        <begin position="26"/>
        <end position="79"/>
    </location>
</feature>
<gene>
    <name evidence="2" type="ORF">BOTBODRAFT_618032</name>
</gene>
<dbReference type="EMBL" id="KL198016">
    <property type="protein sequence ID" value="KDQ21270.1"/>
    <property type="molecule type" value="Genomic_DNA"/>
</dbReference>
<keyword evidence="3" id="KW-1185">Reference proteome</keyword>
<feature type="signal peptide" evidence="1">
    <location>
        <begin position="1"/>
        <end position="25"/>
    </location>
</feature>
<accession>A0A067N2T9</accession>
<dbReference type="HOGENOM" id="CLU_2605698_0_0_1"/>